<accession>A0A839ZDF8</accession>
<dbReference type="Gene3D" id="3.20.20.30">
    <property type="entry name" value="Luciferase-like domain"/>
    <property type="match status" value="1"/>
</dbReference>
<gene>
    <name evidence="2" type="ORF">FHS55_003317</name>
</gene>
<feature type="region of interest" description="Disordered" evidence="1">
    <location>
        <begin position="114"/>
        <end position="179"/>
    </location>
</feature>
<dbReference type="Proteomes" id="UP000533469">
    <property type="component" value="Unassembled WGS sequence"/>
</dbReference>
<dbReference type="AlphaFoldDB" id="A0A839ZDF8"/>
<keyword evidence="3" id="KW-1185">Reference proteome</keyword>
<protein>
    <submittedName>
        <fullName evidence="2">Uncharacterized protein</fullName>
    </submittedName>
</protein>
<proteinExistence type="predicted"/>
<evidence type="ECO:0000313" key="2">
    <source>
        <dbReference type="EMBL" id="MBB3772696.1"/>
    </source>
</evidence>
<evidence type="ECO:0000313" key="3">
    <source>
        <dbReference type="Proteomes" id="UP000533469"/>
    </source>
</evidence>
<feature type="compositionally biased region" description="Basic and acidic residues" evidence="1">
    <location>
        <begin position="161"/>
        <end position="177"/>
    </location>
</feature>
<evidence type="ECO:0000256" key="1">
    <source>
        <dbReference type="SAM" id="MobiDB-lite"/>
    </source>
</evidence>
<sequence length="252" mass="27588">MPANHQRQIHLVTSLKTGPTARQDGGWRRPHVALDNTHTGGHPAKIARTLELATCGGYLVADLLGLAAVYWGDHEAGLREGGEARYLDPAVVLRTDGRYDRADRVIKALPHHGPKPFSRYDGPMSTFRPSMATPRGDGACRDTPGRAPAERGSLAASPPSRHGDLCHRRDRRDRRPSPETLRIQSLRRFHSRTRPFLRQVRALLSRGGSHVAAARAVSERQFRHDTPTSPLLPGGADAARRQGGTATKTSPE</sequence>
<name>A0A839ZDF8_9HYPH</name>
<reference evidence="2 3" key="1">
    <citation type="submission" date="2020-08" db="EMBL/GenBank/DDBJ databases">
        <title>Genomic Encyclopedia of Type Strains, Phase IV (KMG-IV): sequencing the most valuable type-strain genomes for metagenomic binning, comparative biology and taxonomic classification.</title>
        <authorList>
            <person name="Goeker M."/>
        </authorList>
    </citation>
    <scope>NUCLEOTIDE SEQUENCE [LARGE SCALE GENOMIC DNA]</scope>
    <source>
        <strain evidence="2 3">DSM 5895</strain>
    </source>
</reference>
<feature type="region of interest" description="Disordered" evidence="1">
    <location>
        <begin position="219"/>
        <end position="252"/>
    </location>
</feature>
<organism evidence="2 3">
    <name type="scientific">Ancylobacter tetraedralis</name>
    <dbReference type="NCBI Taxonomy" id="217068"/>
    <lineage>
        <taxon>Bacteria</taxon>
        <taxon>Pseudomonadati</taxon>
        <taxon>Pseudomonadota</taxon>
        <taxon>Alphaproteobacteria</taxon>
        <taxon>Hyphomicrobiales</taxon>
        <taxon>Xanthobacteraceae</taxon>
        <taxon>Ancylobacter</taxon>
    </lineage>
</organism>
<dbReference type="InterPro" id="IPR036661">
    <property type="entry name" value="Luciferase-like_sf"/>
</dbReference>
<comment type="caution">
    <text evidence="2">The sequence shown here is derived from an EMBL/GenBank/DDBJ whole genome shotgun (WGS) entry which is preliminary data.</text>
</comment>
<dbReference type="GO" id="GO:0016705">
    <property type="term" value="F:oxidoreductase activity, acting on paired donors, with incorporation or reduction of molecular oxygen"/>
    <property type="evidence" value="ECO:0007669"/>
    <property type="project" value="InterPro"/>
</dbReference>
<dbReference type="EMBL" id="JACICD010000006">
    <property type="protein sequence ID" value="MBB3772696.1"/>
    <property type="molecule type" value="Genomic_DNA"/>
</dbReference>